<dbReference type="EMBL" id="MU003513">
    <property type="protein sequence ID" value="KAF2469119.1"/>
    <property type="molecule type" value="Genomic_DNA"/>
</dbReference>
<evidence type="ECO:0000313" key="1">
    <source>
        <dbReference type="EMBL" id="KAF2469119.1"/>
    </source>
</evidence>
<name>A0ACB6QQ54_9PLEO</name>
<organism evidence="1 2">
    <name type="scientific">Lindgomyces ingoldianus</name>
    <dbReference type="NCBI Taxonomy" id="673940"/>
    <lineage>
        <taxon>Eukaryota</taxon>
        <taxon>Fungi</taxon>
        <taxon>Dikarya</taxon>
        <taxon>Ascomycota</taxon>
        <taxon>Pezizomycotina</taxon>
        <taxon>Dothideomycetes</taxon>
        <taxon>Pleosporomycetidae</taxon>
        <taxon>Pleosporales</taxon>
        <taxon>Lindgomycetaceae</taxon>
        <taxon>Lindgomyces</taxon>
    </lineage>
</organism>
<protein>
    <submittedName>
        <fullName evidence="1">Uncharacterized protein</fullName>
    </submittedName>
</protein>
<keyword evidence="2" id="KW-1185">Reference proteome</keyword>
<sequence length="236" mass="26373">MRYRNTSRRKNFMTHIMLVAEDSGTAFAPPLIALNTQKLCAGSSGEEQVASCSMIESQYNVWTVAFSADWPALLTLSSPRGGTPLPFFTFTSFNFVSLKPENNQKRNDDRVKATTIQPPLQRPHSQQSKEYIPTTATVVQGANSKMPTSIPLPSPHISRGPDIPARITPSPMPKSARIETLWFFLVDTTHGQPVYDLPPCNKMPNFHLNTSSHPTTTSRLDWTQLNPLARSLERYT</sequence>
<reference evidence="1" key="1">
    <citation type="journal article" date="2020" name="Stud. Mycol.">
        <title>101 Dothideomycetes genomes: a test case for predicting lifestyles and emergence of pathogens.</title>
        <authorList>
            <person name="Haridas S."/>
            <person name="Albert R."/>
            <person name="Binder M."/>
            <person name="Bloem J."/>
            <person name="Labutti K."/>
            <person name="Salamov A."/>
            <person name="Andreopoulos B."/>
            <person name="Baker S."/>
            <person name="Barry K."/>
            <person name="Bills G."/>
            <person name="Bluhm B."/>
            <person name="Cannon C."/>
            <person name="Castanera R."/>
            <person name="Culley D."/>
            <person name="Daum C."/>
            <person name="Ezra D."/>
            <person name="Gonzalez J."/>
            <person name="Henrissat B."/>
            <person name="Kuo A."/>
            <person name="Liang C."/>
            <person name="Lipzen A."/>
            <person name="Lutzoni F."/>
            <person name="Magnuson J."/>
            <person name="Mondo S."/>
            <person name="Nolan M."/>
            <person name="Ohm R."/>
            <person name="Pangilinan J."/>
            <person name="Park H.-J."/>
            <person name="Ramirez L."/>
            <person name="Alfaro M."/>
            <person name="Sun H."/>
            <person name="Tritt A."/>
            <person name="Yoshinaga Y."/>
            <person name="Zwiers L.-H."/>
            <person name="Turgeon B."/>
            <person name="Goodwin S."/>
            <person name="Spatafora J."/>
            <person name="Crous P."/>
            <person name="Grigoriev I."/>
        </authorList>
    </citation>
    <scope>NUCLEOTIDE SEQUENCE</scope>
    <source>
        <strain evidence="1">ATCC 200398</strain>
    </source>
</reference>
<proteinExistence type="predicted"/>
<evidence type="ECO:0000313" key="2">
    <source>
        <dbReference type="Proteomes" id="UP000799755"/>
    </source>
</evidence>
<dbReference type="Proteomes" id="UP000799755">
    <property type="component" value="Unassembled WGS sequence"/>
</dbReference>
<comment type="caution">
    <text evidence="1">The sequence shown here is derived from an EMBL/GenBank/DDBJ whole genome shotgun (WGS) entry which is preliminary data.</text>
</comment>
<gene>
    <name evidence="1" type="ORF">BDR25DRAFT_356900</name>
</gene>
<accession>A0ACB6QQ54</accession>